<reference evidence="3" key="2">
    <citation type="journal article" date="2017" name="Nat. Plants">
        <title>The Aegilops tauschii genome reveals multiple impacts of transposons.</title>
        <authorList>
            <person name="Zhao G."/>
            <person name="Zou C."/>
            <person name="Li K."/>
            <person name="Wang K."/>
            <person name="Li T."/>
            <person name="Gao L."/>
            <person name="Zhang X."/>
            <person name="Wang H."/>
            <person name="Yang Z."/>
            <person name="Liu X."/>
            <person name="Jiang W."/>
            <person name="Mao L."/>
            <person name="Kong X."/>
            <person name="Jiao Y."/>
            <person name="Jia J."/>
        </authorList>
    </citation>
    <scope>NUCLEOTIDE SEQUENCE [LARGE SCALE GENOMIC DNA]</scope>
    <source>
        <strain evidence="3">cv. AL8/78</strain>
    </source>
</reference>
<sequence length="57" mass="6316">GTTRLEMELAATTQKLRPGVGAERESGAMVSSWQTRAKMGSSRNKTMQLPRPRDQLI</sequence>
<proteinExistence type="predicted"/>
<accession>A0A453HK77</accession>
<dbReference type="EnsemblPlants" id="AET4Gv20212900.1">
    <property type="protein sequence ID" value="AET4Gv20212900.1"/>
    <property type="gene ID" value="AET4Gv20212900"/>
</dbReference>
<name>A0A453HK77_AEGTS</name>
<feature type="region of interest" description="Disordered" evidence="1">
    <location>
        <begin position="17"/>
        <end position="57"/>
    </location>
</feature>
<keyword evidence="3" id="KW-1185">Reference proteome</keyword>
<dbReference type="Proteomes" id="UP000015105">
    <property type="component" value="Chromosome 4D"/>
</dbReference>
<evidence type="ECO:0000313" key="3">
    <source>
        <dbReference type="Proteomes" id="UP000015105"/>
    </source>
</evidence>
<dbReference type="AlphaFoldDB" id="A0A453HK77"/>
<organism evidence="2 3">
    <name type="scientific">Aegilops tauschii subsp. strangulata</name>
    <name type="common">Goatgrass</name>
    <dbReference type="NCBI Taxonomy" id="200361"/>
    <lineage>
        <taxon>Eukaryota</taxon>
        <taxon>Viridiplantae</taxon>
        <taxon>Streptophyta</taxon>
        <taxon>Embryophyta</taxon>
        <taxon>Tracheophyta</taxon>
        <taxon>Spermatophyta</taxon>
        <taxon>Magnoliopsida</taxon>
        <taxon>Liliopsida</taxon>
        <taxon>Poales</taxon>
        <taxon>Poaceae</taxon>
        <taxon>BOP clade</taxon>
        <taxon>Pooideae</taxon>
        <taxon>Triticodae</taxon>
        <taxon>Triticeae</taxon>
        <taxon>Triticinae</taxon>
        <taxon>Aegilops</taxon>
    </lineage>
</organism>
<feature type="compositionally biased region" description="Polar residues" evidence="1">
    <location>
        <begin position="29"/>
        <end position="47"/>
    </location>
</feature>
<reference evidence="3" key="1">
    <citation type="journal article" date="2014" name="Science">
        <title>Ancient hybridizations among the ancestral genomes of bread wheat.</title>
        <authorList>
            <consortium name="International Wheat Genome Sequencing Consortium,"/>
            <person name="Marcussen T."/>
            <person name="Sandve S.R."/>
            <person name="Heier L."/>
            <person name="Spannagl M."/>
            <person name="Pfeifer M."/>
            <person name="Jakobsen K.S."/>
            <person name="Wulff B.B."/>
            <person name="Steuernagel B."/>
            <person name="Mayer K.F."/>
            <person name="Olsen O.A."/>
        </authorList>
    </citation>
    <scope>NUCLEOTIDE SEQUENCE [LARGE SCALE GENOMIC DNA]</scope>
    <source>
        <strain evidence="3">cv. AL8/78</strain>
    </source>
</reference>
<reference evidence="2" key="5">
    <citation type="journal article" date="2021" name="G3 (Bethesda)">
        <title>Aegilops tauschii genome assembly Aet v5.0 features greater sequence contiguity and improved annotation.</title>
        <authorList>
            <person name="Wang L."/>
            <person name="Zhu T."/>
            <person name="Rodriguez J.C."/>
            <person name="Deal K.R."/>
            <person name="Dubcovsky J."/>
            <person name="McGuire P.E."/>
            <person name="Lux T."/>
            <person name="Spannagl M."/>
            <person name="Mayer K.F.X."/>
            <person name="Baldrich P."/>
            <person name="Meyers B.C."/>
            <person name="Huo N."/>
            <person name="Gu Y.Q."/>
            <person name="Zhou H."/>
            <person name="Devos K.M."/>
            <person name="Bennetzen J.L."/>
            <person name="Unver T."/>
            <person name="Budak H."/>
            <person name="Gulick P.J."/>
            <person name="Galiba G."/>
            <person name="Kalapos B."/>
            <person name="Nelson D.R."/>
            <person name="Li P."/>
            <person name="You F.M."/>
            <person name="Luo M.C."/>
            <person name="Dvorak J."/>
        </authorList>
    </citation>
    <scope>NUCLEOTIDE SEQUENCE [LARGE SCALE GENOMIC DNA]</scope>
    <source>
        <strain evidence="2">cv. AL8/78</strain>
    </source>
</reference>
<evidence type="ECO:0000256" key="1">
    <source>
        <dbReference type="SAM" id="MobiDB-lite"/>
    </source>
</evidence>
<reference evidence="2" key="3">
    <citation type="journal article" date="2017" name="Nature">
        <title>Genome sequence of the progenitor of the wheat D genome Aegilops tauschii.</title>
        <authorList>
            <person name="Luo M.C."/>
            <person name="Gu Y.Q."/>
            <person name="Puiu D."/>
            <person name="Wang H."/>
            <person name="Twardziok S.O."/>
            <person name="Deal K.R."/>
            <person name="Huo N."/>
            <person name="Zhu T."/>
            <person name="Wang L."/>
            <person name="Wang Y."/>
            <person name="McGuire P.E."/>
            <person name="Liu S."/>
            <person name="Long H."/>
            <person name="Ramasamy R.K."/>
            <person name="Rodriguez J.C."/>
            <person name="Van S.L."/>
            <person name="Yuan L."/>
            <person name="Wang Z."/>
            <person name="Xia Z."/>
            <person name="Xiao L."/>
            <person name="Anderson O.D."/>
            <person name="Ouyang S."/>
            <person name="Liang Y."/>
            <person name="Zimin A.V."/>
            <person name="Pertea G."/>
            <person name="Qi P."/>
            <person name="Bennetzen J.L."/>
            <person name="Dai X."/>
            <person name="Dawson M.W."/>
            <person name="Muller H.G."/>
            <person name="Kugler K."/>
            <person name="Rivarola-Duarte L."/>
            <person name="Spannagl M."/>
            <person name="Mayer K.F.X."/>
            <person name="Lu F.H."/>
            <person name="Bevan M.W."/>
            <person name="Leroy P."/>
            <person name="Li P."/>
            <person name="You F.M."/>
            <person name="Sun Q."/>
            <person name="Liu Z."/>
            <person name="Lyons E."/>
            <person name="Wicker T."/>
            <person name="Salzberg S.L."/>
            <person name="Devos K.M."/>
            <person name="Dvorak J."/>
        </authorList>
    </citation>
    <scope>NUCLEOTIDE SEQUENCE [LARGE SCALE GENOMIC DNA]</scope>
    <source>
        <strain evidence="2">cv. AL8/78</strain>
    </source>
</reference>
<reference evidence="2" key="4">
    <citation type="submission" date="2019-03" db="UniProtKB">
        <authorList>
            <consortium name="EnsemblPlants"/>
        </authorList>
    </citation>
    <scope>IDENTIFICATION</scope>
</reference>
<protein>
    <submittedName>
        <fullName evidence="2">Uncharacterized protein</fullName>
    </submittedName>
</protein>
<evidence type="ECO:0000313" key="2">
    <source>
        <dbReference type="EnsemblPlants" id="AET4Gv20212900.1"/>
    </source>
</evidence>
<dbReference type="Gramene" id="AET4Gv20212900.1">
    <property type="protein sequence ID" value="AET4Gv20212900.1"/>
    <property type="gene ID" value="AET4Gv20212900"/>
</dbReference>